<evidence type="ECO:0000256" key="4">
    <source>
        <dbReference type="ARBA" id="ARBA00022725"/>
    </source>
</evidence>
<keyword evidence="8 10" id="KW-0675">Receptor</keyword>
<sequence length="344" mass="38521">MCANIGVADGPGKNSVIKMARNPYSTWFRWRITQNQSAGVSFILLGFSEYPDLQGPLFLVFLTIYTITVLGNLGMIIVLHMYSGLHWLRDVFLHHLSLVDFCYSSVVTPKLLENLIVEDRSISFAGCVSQFFFACVCVVTETFMLAAMAYDRFVAVCNPLLYTVAMSSKLCSLLVAACYFWGMLCSFVFIYYLLTLNFCGTKVINNFVCEHSAIVAVSCSDPYVSQLSIVIFAIFDEISSLGIVFTSYVFIFFTVMRMPSTAGRYKAFSTCASHLTAIAIFHGPILFLYCVPTTKSSWLLVKIASIFYTVVVPMLNPLIYSLRNKDVKQAARRLINSQLSCHKS</sequence>
<keyword evidence="7 11" id="KW-0472">Membrane</keyword>
<dbReference type="GO" id="GO:0005886">
    <property type="term" value="C:plasma membrane"/>
    <property type="evidence" value="ECO:0007669"/>
    <property type="project" value="UniProtKB-SubCell"/>
</dbReference>
<dbReference type="OrthoDB" id="9576611at2759"/>
<evidence type="ECO:0000256" key="11">
    <source>
        <dbReference type="RuleBase" id="RU363047"/>
    </source>
</evidence>
<dbReference type="Proteomes" id="UP000081671">
    <property type="component" value="Unplaced"/>
</dbReference>
<dbReference type="RefSeq" id="XP_012891973.1">
    <property type="nucleotide sequence ID" value="XM_013036519.1"/>
</dbReference>
<dbReference type="Gene3D" id="1.20.1070.10">
    <property type="entry name" value="Rhodopsin 7-helix transmembrane proteins"/>
    <property type="match status" value="1"/>
</dbReference>
<feature type="transmembrane region" description="Helical" evidence="11">
    <location>
        <begin position="267"/>
        <end position="287"/>
    </location>
</feature>
<feature type="transmembrane region" description="Helical" evidence="11">
    <location>
        <begin position="170"/>
        <end position="194"/>
    </location>
</feature>
<comment type="subcellular location">
    <subcellularLocation>
        <location evidence="1 11">Cell membrane</location>
        <topology evidence="1 11">Multi-pass membrane protein</topology>
    </subcellularLocation>
</comment>
<dbReference type="GO" id="GO:0004984">
    <property type="term" value="F:olfactory receptor activity"/>
    <property type="evidence" value="ECO:0007669"/>
    <property type="project" value="InterPro"/>
</dbReference>
<keyword evidence="5 11" id="KW-1133">Transmembrane helix</keyword>
<comment type="similarity">
    <text evidence="10">Belongs to the G-protein coupled receptor 1 family.</text>
</comment>
<dbReference type="PRINTS" id="PR00245">
    <property type="entry name" value="OLFACTORYR"/>
</dbReference>
<evidence type="ECO:0000256" key="9">
    <source>
        <dbReference type="ARBA" id="ARBA00023224"/>
    </source>
</evidence>
<dbReference type="FunFam" id="1.20.1070.10:FF:000003">
    <property type="entry name" value="Olfactory receptor"/>
    <property type="match status" value="1"/>
</dbReference>
<dbReference type="SUPFAM" id="SSF81321">
    <property type="entry name" value="Family A G protein-coupled receptor-like"/>
    <property type="match status" value="1"/>
</dbReference>
<feature type="transmembrane region" description="Helical" evidence="11">
    <location>
        <begin position="131"/>
        <end position="150"/>
    </location>
</feature>
<evidence type="ECO:0000313" key="13">
    <source>
        <dbReference type="Proteomes" id="UP000081671"/>
    </source>
</evidence>
<feature type="transmembrane region" description="Helical" evidence="11">
    <location>
        <begin position="299"/>
        <end position="322"/>
    </location>
</feature>
<evidence type="ECO:0000256" key="5">
    <source>
        <dbReference type="ARBA" id="ARBA00022989"/>
    </source>
</evidence>
<evidence type="ECO:0000256" key="6">
    <source>
        <dbReference type="ARBA" id="ARBA00023040"/>
    </source>
</evidence>
<feature type="transmembrane region" description="Helical" evidence="11">
    <location>
        <begin position="57"/>
        <end position="79"/>
    </location>
</feature>
<dbReference type="Pfam" id="PF13853">
    <property type="entry name" value="7tm_4"/>
    <property type="match status" value="1"/>
</dbReference>
<dbReference type="PROSITE" id="PS00237">
    <property type="entry name" value="G_PROTEIN_RECEP_F1_1"/>
    <property type="match status" value="1"/>
</dbReference>
<evidence type="ECO:0000256" key="1">
    <source>
        <dbReference type="ARBA" id="ARBA00004651"/>
    </source>
</evidence>
<dbReference type="InParanoid" id="A0A1S3GSU8"/>
<keyword evidence="13" id="KW-1185">Reference proteome</keyword>
<evidence type="ECO:0000256" key="8">
    <source>
        <dbReference type="ARBA" id="ARBA00023170"/>
    </source>
</evidence>
<dbReference type="AlphaFoldDB" id="A0A1S3GSU8"/>
<organism evidence="13 14">
    <name type="scientific">Dipodomys ordii</name>
    <name type="common">Ord's kangaroo rat</name>
    <dbReference type="NCBI Taxonomy" id="10020"/>
    <lineage>
        <taxon>Eukaryota</taxon>
        <taxon>Metazoa</taxon>
        <taxon>Chordata</taxon>
        <taxon>Craniata</taxon>
        <taxon>Vertebrata</taxon>
        <taxon>Euteleostomi</taxon>
        <taxon>Mammalia</taxon>
        <taxon>Eutheria</taxon>
        <taxon>Euarchontoglires</taxon>
        <taxon>Glires</taxon>
        <taxon>Rodentia</taxon>
        <taxon>Castorimorpha</taxon>
        <taxon>Heteromyidae</taxon>
        <taxon>Dipodomyinae</taxon>
        <taxon>Dipodomys</taxon>
    </lineage>
</organism>
<reference evidence="14" key="1">
    <citation type="submission" date="2025-08" db="UniProtKB">
        <authorList>
            <consortium name="RefSeq"/>
        </authorList>
    </citation>
    <scope>IDENTIFICATION</scope>
    <source>
        <tissue evidence="14">Kidney</tissue>
    </source>
</reference>
<evidence type="ECO:0000313" key="14">
    <source>
        <dbReference type="RefSeq" id="XP_012891973.1"/>
    </source>
</evidence>
<dbReference type="PANTHER" id="PTHR48018">
    <property type="entry name" value="OLFACTORY RECEPTOR"/>
    <property type="match status" value="1"/>
</dbReference>
<keyword evidence="11" id="KW-1003">Cell membrane</keyword>
<evidence type="ECO:0000256" key="10">
    <source>
        <dbReference type="RuleBase" id="RU000688"/>
    </source>
</evidence>
<name>A0A1S3GSU8_DIPOR</name>
<dbReference type="GO" id="GO:0004930">
    <property type="term" value="F:G protein-coupled receptor activity"/>
    <property type="evidence" value="ECO:0007669"/>
    <property type="project" value="UniProtKB-KW"/>
</dbReference>
<evidence type="ECO:0000259" key="12">
    <source>
        <dbReference type="PROSITE" id="PS50262"/>
    </source>
</evidence>
<gene>
    <name evidence="14" type="primary">LOC106001424</name>
</gene>
<feature type="transmembrane region" description="Helical" evidence="11">
    <location>
        <begin position="229"/>
        <end position="255"/>
    </location>
</feature>
<protein>
    <recommendedName>
        <fullName evidence="11">Olfactory receptor</fullName>
    </recommendedName>
</protein>
<dbReference type="InterPro" id="IPR017452">
    <property type="entry name" value="GPCR_Rhodpsn_7TM"/>
</dbReference>
<accession>A0A1S3GSU8</accession>
<dbReference type="InterPro" id="IPR000725">
    <property type="entry name" value="Olfact_rcpt"/>
</dbReference>
<dbReference type="GeneID" id="106001424"/>
<keyword evidence="4 11" id="KW-0552">Olfaction</keyword>
<dbReference type="InterPro" id="IPR000276">
    <property type="entry name" value="GPCR_Rhodpsn"/>
</dbReference>
<dbReference type="PROSITE" id="PS50262">
    <property type="entry name" value="G_PROTEIN_RECEP_F1_2"/>
    <property type="match status" value="1"/>
</dbReference>
<feature type="domain" description="G-protein coupled receptors family 1 profile" evidence="12">
    <location>
        <begin position="71"/>
        <end position="320"/>
    </location>
</feature>
<evidence type="ECO:0000256" key="7">
    <source>
        <dbReference type="ARBA" id="ARBA00023136"/>
    </source>
</evidence>
<keyword evidence="2 11" id="KW-0716">Sensory transduction</keyword>
<dbReference type="PRINTS" id="PR00237">
    <property type="entry name" value="GPCRRHODOPSN"/>
</dbReference>
<keyword evidence="3 10" id="KW-0812">Transmembrane</keyword>
<dbReference type="KEGG" id="dord:106001424"/>
<evidence type="ECO:0000256" key="3">
    <source>
        <dbReference type="ARBA" id="ARBA00022692"/>
    </source>
</evidence>
<evidence type="ECO:0000256" key="2">
    <source>
        <dbReference type="ARBA" id="ARBA00022606"/>
    </source>
</evidence>
<keyword evidence="6 10" id="KW-0297">G-protein coupled receptor</keyword>
<keyword evidence="9 10" id="KW-0807">Transducer</keyword>
<proteinExistence type="inferred from homology"/>